<feature type="region of interest" description="Disordered" evidence="1">
    <location>
        <begin position="116"/>
        <end position="269"/>
    </location>
</feature>
<evidence type="ECO:0000256" key="1">
    <source>
        <dbReference type="SAM" id="MobiDB-lite"/>
    </source>
</evidence>
<dbReference type="EMBL" id="CP069035">
    <property type="protein sequence ID" value="QRD01980.1"/>
    <property type="molecule type" value="Genomic_DNA"/>
</dbReference>
<sequence length="377" mass="42106">MTTQKSLDKKFKQPAGLGDRSTDERYAVKLGISADNNKLLNKSIKTTLTQHDLLDPKLYSKHQPKIDPTSFERQIQTVGLLETIFEKVLTPMKPSGELKKEEVMYVLREKALSRSYNHNRTKSGPRRQATGVELLNTPEENLLMSPMADPKGDKENNQMPKPQAKHTPKPDDGKTSKSRPSIRPSLGPVSVSGQPEDQKERQASKAVESQKKDSISGTKTKPNKGGRGNAVDLAPLPTIGGLHDHRSKTPKRQTLPISTSSTQRKEKATVSTTFTSATINVKIDGSENGAHFRASDIVNASKTADSTVEHLSFDSFWDEVERQANVNRLDSTLSCYWPDEDAGRQWVDVTDETRWRAVLADCHEEGLKRWQFHVTIK</sequence>
<evidence type="ECO:0000313" key="3">
    <source>
        <dbReference type="Proteomes" id="UP000663193"/>
    </source>
</evidence>
<name>A0A7U2FB02_PHANO</name>
<gene>
    <name evidence="2" type="ORF">JI435_049540</name>
</gene>
<dbReference type="AlphaFoldDB" id="A0A7U2FB02"/>
<organism evidence="2 3">
    <name type="scientific">Phaeosphaeria nodorum (strain SN15 / ATCC MYA-4574 / FGSC 10173)</name>
    <name type="common">Glume blotch fungus</name>
    <name type="synonym">Parastagonospora nodorum</name>
    <dbReference type="NCBI Taxonomy" id="321614"/>
    <lineage>
        <taxon>Eukaryota</taxon>
        <taxon>Fungi</taxon>
        <taxon>Dikarya</taxon>
        <taxon>Ascomycota</taxon>
        <taxon>Pezizomycotina</taxon>
        <taxon>Dothideomycetes</taxon>
        <taxon>Pleosporomycetidae</taxon>
        <taxon>Pleosporales</taxon>
        <taxon>Pleosporineae</taxon>
        <taxon>Phaeosphaeriaceae</taxon>
        <taxon>Parastagonospora</taxon>
    </lineage>
</organism>
<proteinExistence type="predicted"/>
<accession>A0A7U2FB02</accession>
<evidence type="ECO:0000313" key="2">
    <source>
        <dbReference type="EMBL" id="QRD01980.1"/>
    </source>
</evidence>
<dbReference type="Proteomes" id="UP000663193">
    <property type="component" value="Chromosome 13"/>
</dbReference>
<reference evidence="3" key="1">
    <citation type="journal article" date="2021" name="BMC Genomics">
        <title>Chromosome-level genome assembly and manually-curated proteome of model necrotroph Parastagonospora nodorum Sn15 reveals a genome-wide trove of candidate effector homologs, and redundancy of virulence-related functions within an accessory chromosome.</title>
        <authorList>
            <person name="Bertazzoni S."/>
            <person name="Jones D.A.B."/>
            <person name="Phan H.T."/>
            <person name="Tan K.-C."/>
            <person name="Hane J.K."/>
        </authorList>
    </citation>
    <scope>NUCLEOTIDE SEQUENCE [LARGE SCALE GENOMIC DNA]</scope>
    <source>
        <strain evidence="3">SN15 / ATCC MYA-4574 / FGSC 10173)</strain>
    </source>
</reference>
<feature type="compositionally biased region" description="Basic and acidic residues" evidence="1">
    <location>
        <begin position="196"/>
        <end position="214"/>
    </location>
</feature>
<protein>
    <submittedName>
        <fullName evidence="2">Uncharacterized protein</fullName>
    </submittedName>
</protein>
<dbReference type="VEuPathDB" id="FungiDB:JI435_049540"/>
<keyword evidence="3" id="KW-1185">Reference proteome</keyword>